<dbReference type="InterPro" id="IPR029063">
    <property type="entry name" value="SAM-dependent_MTases_sf"/>
</dbReference>
<dbReference type="PANTHER" id="PTHR22808:SF3">
    <property type="entry name" value="5-METHYLCYTOSINE RRNA METHYLTRANSFERASE NSUN4"/>
    <property type="match status" value="1"/>
</dbReference>
<dbReference type="InterPro" id="IPR001678">
    <property type="entry name" value="MeTrfase_RsmB-F_NOP2_dom"/>
</dbReference>
<evidence type="ECO:0000256" key="11">
    <source>
        <dbReference type="PROSITE-ProRule" id="PRU01023"/>
    </source>
</evidence>
<feature type="active site" description="Nucleophile" evidence="11">
    <location>
        <position position="378"/>
    </location>
</feature>
<evidence type="ECO:0000256" key="2">
    <source>
        <dbReference type="ARBA" id="ARBA00022552"/>
    </source>
</evidence>
<dbReference type="GO" id="GO:0008173">
    <property type="term" value="F:RNA methyltransferase activity"/>
    <property type="evidence" value="ECO:0007669"/>
    <property type="project" value="InterPro"/>
</dbReference>
<evidence type="ECO:0000256" key="6">
    <source>
        <dbReference type="ARBA" id="ARBA00022884"/>
    </source>
</evidence>
<keyword evidence="4 11" id="KW-0808">Transferase</keyword>
<comment type="catalytic activity">
    <reaction evidence="10">
        <text>a cytidine in rRNA + S-adenosyl-L-methionine = a 5-methylcytidine in rRNA + S-adenosyl-L-homocysteine + H(+)</text>
        <dbReference type="Rhea" id="RHEA:61484"/>
        <dbReference type="Rhea" id="RHEA-COMP:15836"/>
        <dbReference type="Rhea" id="RHEA-COMP:15837"/>
        <dbReference type="ChEBI" id="CHEBI:15378"/>
        <dbReference type="ChEBI" id="CHEBI:57856"/>
        <dbReference type="ChEBI" id="CHEBI:59789"/>
        <dbReference type="ChEBI" id="CHEBI:74483"/>
        <dbReference type="ChEBI" id="CHEBI:82748"/>
    </reaction>
</comment>
<keyword evidence="2" id="KW-0698">rRNA processing</keyword>
<comment type="subcellular location">
    <subcellularLocation>
        <location evidence="1">Mitochondrion</location>
    </subcellularLocation>
</comment>
<feature type="domain" description="SAM-dependent MTase RsmB/NOP-type" evidence="13">
    <location>
        <begin position="144"/>
        <end position="451"/>
    </location>
</feature>
<feature type="non-terminal residue" evidence="14">
    <location>
        <position position="1"/>
    </location>
</feature>
<keyword evidence="8" id="KW-0496">Mitochondrion</keyword>
<name>A0A147BGW1_IXORI</name>
<dbReference type="GO" id="GO:0031167">
    <property type="term" value="P:rRNA methylation"/>
    <property type="evidence" value="ECO:0007669"/>
    <property type="project" value="TreeGrafter"/>
</dbReference>
<feature type="binding site" evidence="11">
    <location>
        <position position="323"/>
    </location>
    <ligand>
        <name>S-adenosyl-L-methionine</name>
        <dbReference type="ChEBI" id="CHEBI:59789"/>
    </ligand>
</feature>
<evidence type="ECO:0000256" key="4">
    <source>
        <dbReference type="ARBA" id="ARBA00022679"/>
    </source>
</evidence>
<evidence type="ECO:0000256" key="12">
    <source>
        <dbReference type="SAM" id="MobiDB-lite"/>
    </source>
</evidence>
<dbReference type="EMBL" id="GEGO01005388">
    <property type="protein sequence ID" value="JAR90016.1"/>
    <property type="molecule type" value="Transcribed_RNA"/>
</dbReference>
<dbReference type="Pfam" id="PF01189">
    <property type="entry name" value="Methyltr_RsmB-F"/>
    <property type="match status" value="1"/>
</dbReference>
<evidence type="ECO:0000256" key="5">
    <source>
        <dbReference type="ARBA" id="ARBA00022691"/>
    </source>
</evidence>
<keyword evidence="6 11" id="KW-0694">RNA-binding</keyword>
<evidence type="ECO:0000256" key="9">
    <source>
        <dbReference type="ARBA" id="ARBA00042050"/>
    </source>
</evidence>
<dbReference type="InterPro" id="IPR023267">
    <property type="entry name" value="RCMT"/>
</dbReference>
<feature type="compositionally biased region" description="Low complexity" evidence="12">
    <location>
        <begin position="99"/>
        <end position="113"/>
    </location>
</feature>
<organism evidence="14">
    <name type="scientific">Ixodes ricinus</name>
    <name type="common">Common tick</name>
    <name type="synonym">Acarus ricinus</name>
    <dbReference type="NCBI Taxonomy" id="34613"/>
    <lineage>
        <taxon>Eukaryota</taxon>
        <taxon>Metazoa</taxon>
        <taxon>Ecdysozoa</taxon>
        <taxon>Arthropoda</taxon>
        <taxon>Chelicerata</taxon>
        <taxon>Arachnida</taxon>
        <taxon>Acari</taxon>
        <taxon>Parasitiformes</taxon>
        <taxon>Ixodida</taxon>
        <taxon>Ixodoidea</taxon>
        <taxon>Ixodidae</taxon>
        <taxon>Ixodinae</taxon>
        <taxon>Ixodes</taxon>
    </lineage>
</organism>
<dbReference type="Gene3D" id="3.40.50.150">
    <property type="entry name" value="Vaccinia Virus protein VP39"/>
    <property type="match status" value="1"/>
</dbReference>
<dbReference type="SUPFAM" id="SSF53335">
    <property type="entry name" value="S-adenosyl-L-methionine-dependent methyltransferases"/>
    <property type="match status" value="1"/>
</dbReference>
<reference evidence="14" key="1">
    <citation type="journal article" date="2018" name="PLoS Negl. Trop. Dis.">
        <title>Sialome diversity of ticks revealed by RNAseq of single tick salivary glands.</title>
        <authorList>
            <person name="Perner J."/>
            <person name="Kropackova S."/>
            <person name="Kopacek P."/>
            <person name="Ribeiro J.M."/>
        </authorList>
    </citation>
    <scope>NUCLEOTIDE SEQUENCE</scope>
    <source>
        <strain evidence="14">Siblings of single egg batch collected in Ceske Budejovice</strain>
        <tissue evidence="14">Salivary glands</tissue>
    </source>
</reference>
<dbReference type="PROSITE" id="PS51686">
    <property type="entry name" value="SAM_MT_RSMB_NOP"/>
    <property type="match status" value="1"/>
</dbReference>
<dbReference type="GO" id="GO:0005762">
    <property type="term" value="C:mitochondrial large ribosomal subunit"/>
    <property type="evidence" value="ECO:0007669"/>
    <property type="project" value="TreeGrafter"/>
</dbReference>
<comment type="similarity">
    <text evidence="11">Belongs to the class I-like SAM-binding methyltransferase superfamily. RsmB/NOP family.</text>
</comment>
<keyword evidence="7" id="KW-0809">Transit peptide</keyword>
<keyword evidence="5 11" id="KW-0949">S-adenosyl-L-methionine</keyword>
<dbReference type="AlphaFoldDB" id="A0A147BGW1"/>
<dbReference type="PANTHER" id="PTHR22808">
    <property type="entry name" value="NCL1 YEAST -RELATED NOL1/NOP2/FMU SUN DOMAIN-CONTAINING"/>
    <property type="match status" value="1"/>
</dbReference>
<keyword evidence="3 11" id="KW-0489">Methyltransferase</keyword>
<evidence type="ECO:0000313" key="14">
    <source>
        <dbReference type="EMBL" id="JAR90016.1"/>
    </source>
</evidence>
<evidence type="ECO:0000259" key="13">
    <source>
        <dbReference type="PROSITE" id="PS51686"/>
    </source>
</evidence>
<evidence type="ECO:0000256" key="10">
    <source>
        <dbReference type="ARBA" id="ARBA00049302"/>
    </source>
</evidence>
<dbReference type="PRINTS" id="PR02008">
    <property type="entry name" value="RCMTFAMILY"/>
</dbReference>
<accession>A0A147BGW1</accession>
<protein>
    <recommendedName>
        <fullName evidence="9">NOL1/NOP2/Sun domain family member 4</fullName>
    </recommendedName>
</protein>
<evidence type="ECO:0000256" key="7">
    <source>
        <dbReference type="ARBA" id="ARBA00022946"/>
    </source>
</evidence>
<dbReference type="GO" id="GO:0003723">
    <property type="term" value="F:RNA binding"/>
    <property type="evidence" value="ECO:0007669"/>
    <property type="project" value="UniProtKB-UniRule"/>
</dbReference>
<evidence type="ECO:0000256" key="3">
    <source>
        <dbReference type="ARBA" id="ARBA00022603"/>
    </source>
</evidence>
<feature type="binding site" evidence="11">
    <location>
        <position position="274"/>
    </location>
    <ligand>
        <name>S-adenosyl-L-methionine</name>
        <dbReference type="ChEBI" id="CHEBI:59789"/>
    </ligand>
</feature>
<feature type="binding site" evidence="11">
    <location>
        <begin position="251"/>
        <end position="257"/>
    </location>
    <ligand>
        <name>S-adenosyl-L-methionine</name>
        <dbReference type="ChEBI" id="CHEBI:59789"/>
    </ligand>
</feature>
<proteinExistence type="inferred from homology"/>
<dbReference type="FunFam" id="3.40.50.150:FF:000055">
    <property type="entry name" value="5-methylcytosine rRNA methyltransferase NSUN4"/>
    <property type="match status" value="1"/>
</dbReference>
<dbReference type="Gene3D" id="6.20.240.40">
    <property type="match status" value="1"/>
</dbReference>
<comment type="caution">
    <text evidence="11">Lacks conserved residue(s) required for the propagation of feature annotation.</text>
</comment>
<feature type="compositionally biased region" description="Basic and acidic residues" evidence="12">
    <location>
        <begin position="116"/>
        <end position="125"/>
    </location>
</feature>
<feature type="region of interest" description="Disordered" evidence="12">
    <location>
        <begin position="99"/>
        <end position="136"/>
    </location>
</feature>
<evidence type="ECO:0000256" key="1">
    <source>
        <dbReference type="ARBA" id="ARBA00004173"/>
    </source>
</evidence>
<sequence>SGDGSVFRSLSAKSYATAAHKAKGRSGASGKERALRHFDEFYSGVYGAEWPSIRLALLCPNKPCAVLNSFLGTSYETLRDLQAQGALSLGALYERRRAAASAPPERSGSGLELLEPEERPERHDPSAATPFDDSARLIRPGSSLTAGGGSPLLSFVPSTRMVYQEEQVSEGAYYDFYRPKAGLSIPLKRWQGCRFPEKLCVALFGTGDLSEFRRPRRRANDLLEYYLMDGASILPVLALDLQKGDVVGDFCAAPGGKLLATRFTLLPARCEAYDQSPSRLRRLQAAVQSYVPDSQLGSVRIQQKNILEPNKLAKDSFDKILLDVPCSNDRHSLEEDDNNLFSPKRMEERLALPQKQMQMLCNALQCLLPGGSLVYSTCSLSPIQNDGVVHMALQQLWETTPLEFAVVDLSSALGPLEGTFRFFGGSRYGCLALPHLPNNFGPLYVAKIERVR</sequence>
<evidence type="ECO:0000256" key="8">
    <source>
        <dbReference type="ARBA" id="ARBA00023128"/>
    </source>
</evidence>
<dbReference type="InterPro" id="IPR049560">
    <property type="entry name" value="MeTrfase_RsmB-F_NOP2_cat"/>
</dbReference>